<dbReference type="Proteomes" id="UP000682733">
    <property type="component" value="Unassembled WGS sequence"/>
</dbReference>
<dbReference type="Gene3D" id="3.40.250.10">
    <property type="entry name" value="Rhodanese-like domain"/>
    <property type="match status" value="1"/>
</dbReference>
<dbReference type="AlphaFoldDB" id="A0A815CR85"/>
<dbReference type="InterPro" id="IPR000340">
    <property type="entry name" value="Dual-sp_phosphatase_cat-dom"/>
</dbReference>
<dbReference type="EMBL" id="CAJOBC010030823">
    <property type="protein sequence ID" value="CAF4089309.1"/>
    <property type="molecule type" value="Genomic_DNA"/>
</dbReference>
<dbReference type="PANTHER" id="PTHR10159">
    <property type="entry name" value="DUAL SPECIFICITY PROTEIN PHOSPHATASE"/>
    <property type="match status" value="1"/>
</dbReference>
<keyword evidence="4" id="KW-0904">Protein phosphatase</keyword>
<dbReference type="InterPro" id="IPR020422">
    <property type="entry name" value="TYR_PHOSPHATASE_DUAL_dom"/>
</dbReference>
<evidence type="ECO:0000256" key="2">
    <source>
        <dbReference type="ARBA" id="ARBA00013064"/>
    </source>
</evidence>
<dbReference type="SUPFAM" id="SSF52799">
    <property type="entry name" value="(Phosphotyrosine protein) phosphatases II"/>
    <property type="match status" value="1"/>
</dbReference>
<gene>
    <name evidence="7" type="ORF">GPM918_LOCUS27846</name>
    <name evidence="6" type="ORF">OVA965_LOCUS11925</name>
    <name evidence="9" type="ORF">SRO942_LOCUS28253</name>
    <name evidence="8" type="ORF">TMI583_LOCUS11930</name>
</gene>
<dbReference type="SUPFAM" id="SSF52821">
    <property type="entry name" value="Rhodanese/Cell cycle control phosphatase"/>
    <property type="match status" value="1"/>
</dbReference>
<evidence type="ECO:0000313" key="7">
    <source>
        <dbReference type="EMBL" id="CAF1287146.1"/>
    </source>
</evidence>
<dbReference type="PROSITE" id="PS00383">
    <property type="entry name" value="TYR_PHOSPHATASE_1"/>
    <property type="match status" value="1"/>
</dbReference>
<dbReference type="EMBL" id="CAJNOK010004700">
    <property type="protein sequence ID" value="CAF0946613.1"/>
    <property type="molecule type" value="Genomic_DNA"/>
</dbReference>
<dbReference type="PANTHER" id="PTHR10159:SF529">
    <property type="entry name" value="TYROSINE-PROTEIN PHOSPHATASE DOMAIN-CONTAINING PROTEIN"/>
    <property type="match status" value="1"/>
</dbReference>
<dbReference type="InterPro" id="IPR036873">
    <property type="entry name" value="Rhodanese-like_dom_sf"/>
</dbReference>
<dbReference type="Pfam" id="PF00782">
    <property type="entry name" value="DSPc"/>
    <property type="match status" value="1"/>
</dbReference>
<evidence type="ECO:0000259" key="5">
    <source>
        <dbReference type="PROSITE" id="PS50056"/>
    </source>
</evidence>
<dbReference type="EC" id="3.1.3.48" evidence="2"/>
<dbReference type="Pfam" id="PF00581">
    <property type="entry name" value="Rhodanese"/>
    <property type="match status" value="1"/>
</dbReference>
<dbReference type="PROSITE" id="PS50056">
    <property type="entry name" value="TYR_PHOSPHATASE_2"/>
    <property type="match status" value="1"/>
</dbReference>
<dbReference type="InterPro" id="IPR001763">
    <property type="entry name" value="Rhodanese-like_dom"/>
</dbReference>
<evidence type="ECO:0000313" key="10">
    <source>
        <dbReference type="Proteomes" id="UP000663829"/>
    </source>
</evidence>
<name>A0A815CR85_9BILA</name>
<dbReference type="OrthoDB" id="2017893at2759"/>
<dbReference type="Proteomes" id="UP000677228">
    <property type="component" value="Unassembled WGS sequence"/>
</dbReference>
<protein>
    <recommendedName>
        <fullName evidence="2">protein-tyrosine-phosphatase</fullName>
        <ecNumber evidence="2">3.1.3.48</ecNumber>
    </recommendedName>
</protein>
<dbReference type="GO" id="GO:0005737">
    <property type="term" value="C:cytoplasm"/>
    <property type="evidence" value="ECO:0007669"/>
    <property type="project" value="TreeGrafter"/>
</dbReference>
<evidence type="ECO:0000256" key="1">
    <source>
        <dbReference type="ARBA" id="ARBA00008601"/>
    </source>
</evidence>
<dbReference type="InterPro" id="IPR029021">
    <property type="entry name" value="Prot-tyrosine_phosphatase-like"/>
</dbReference>
<reference evidence="7" key="1">
    <citation type="submission" date="2021-02" db="EMBL/GenBank/DDBJ databases">
        <authorList>
            <person name="Nowell W R."/>
        </authorList>
    </citation>
    <scope>NUCLEOTIDE SEQUENCE</scope>
</reference>
<dbReference type="Proteomes" id="UP000681722">
    <property type="component" value="Unassembled WGS sequence"/>
</dbReference>
<comment type="caution">
    <text evidence="7">The sequence shown here is derived from an EMBL/GenBank/DDBJ whole genome shotgun (WGS) entry which is preliminary data.</text>
</comment>
<evidence type="ECO:0000313" key="9">
    <source>
        <dbReference type="EMBL" id="CAF4089309.1"/>
    </source>
</evidence>
<evidence type="ECO:0000256" key="4">
    <source>
        <dbReference type="ARBA" id="ARBA00022912"/>
    </source>
</evidence>
<dbReference type="Gene3D" id="3.90.190.10">
    <property type="entry name" value="Protein tyrosine phosphatase superfamily"/>
    <property type="match status" value="1"/>
</dbReference>
<dbReference type="InterPro" id="IPR016130">
    <property type="entry name" value="Tyr_Pase_AS"/>
</dbReference>
<feature type="domain" description="Tyrosine specific protein phosphatases" evidence="5">
    <location>
        <begin position="194"/>
        <end position="255"/>
    </location>
</feature>
<evidence type="ECO:0000313" key="6">
    <source>
        <dbReference type="EMBL" id="CAF0946613.1"/>
    </source>
</evidence>
<keyword evidence="3" id="KW-0378">Hydrolase</keyword>
<dbReference type="SMART" id="SM00195">
    <property type="entry name" value="DSPc"/>
    <property type="match status" value="1"/>
</dbReference>
<sequence length="277" mass="31097">MALKSTISSTLVSQPIVITAITAEDLYNYLYWDYRIYDLRSSQDYAKCHIHTAHHIDPSTATTVSAIACLDAQITADYGRAEQAERVIICTDGTEDHSETLSLLQAYLNSPVNPSSTLLRNIHFLTGGHANFESKFPFLCNDFIHFNECIQLAWPSYIQPNLYLGSALCRNQTVVSMLGITHIMSFSDYPEKKLQFENATEWISNAIENDKGTVLVHCEQGVSRSPTIIIAYLLGYSKNDAKQFTTVNEALQRLRFISKLIMPSGIVYDYANARCST</sequence>
<evidence type="ECO:0000256" key="3">
    <source>
        <dbReference type="ARBA" id="ARBA00022801"/>
    </source>
</evidence>
<comment type="similarity">
    <text evidence="1">Belongs to the protein-tyrosine phosphatase family. Non-receptor class dual specificity subfamily.</text>
</comment>
<proteinExistence type="inferred from homology"/>
<dbReference type="CDD" id="cd14498">
    <property type="entry name" value="DSP"/>
    <property type="match status" value="1"/>
</dbReference>
<dbReference type="InterPro" id="IPR000387">
    <property type="entry name" value="Tyr_Pase_dom"/>
</dbReference>
<dbReference type="GO" id="GO:0043409">
    <property type="term" value="P:negative regulation of MAPK cascade"/>
    <property type="evidence" value="ECO:0007669"/>
    <property type="project" value="TreeGrafter"/>
</dbReference>
<dbReference type="Proteomes" id="UP000663829">
    <property type="component" value="Unassembled WGS sequence"/>
</dbReference>
<dbReference type="EMBL" id="CAJOBA010004706">
    <property type="protein sequence ID" value="CAF3721208.1"/>
    <property type="molecule type" value="Genomic_DNA"/>
</dbReference>
<evidence type="ECO:0000313" key="8">
    <source>
        <dbReference type="EMBL" id="CAF3721208.1"/>
    </source>
</evidence>
<keyword evidence="10" id="KW-1185">Reference proteome</keyword>
<organism evidence="7 10">
    <name type="scientific">Didymodactylos carnosus</name>
    <dbReference type="NCBI Taxonomy" id="1234261"/>
    <lineage>
        <taxon>Eukaryota</taxon>
        <taxon>Metazoa</taxon>
        <taxon>Spiralia</taxon>
        <taxon>Gnathifera</taxon>
        <taxon>Rotifera</taxon>
        <taxon>Eurotatoria</taxon>
        <taxon>Bdelloidea</taxon>
        <taxon>Philodinida</taxon>
        <taxon>Philodinidae</taxon>
        <taxon>Didymodactylos</taxon>
    </lineage>
</organism>
<accession>A0A815CR85</accession>
<dbReference type="EMBL" id="CAJNOQ010011882">
    <property type="protein sequence ID" value="CAF1287146.1"/>
    <property type="molecule type" value="Genomic_DNA"/>
</dbReference>
<dbReference type="GO" id="GO:0004725">
    <property type="term" value="F:protein tyrosine phosphatase activity"/>
    <property type="evidence" value="ECO:0007669"/>
    <property type="project" value="UniProtKB-EC"/>
</dbReference>